<evidence type="ECO:0000256" key="1">
    <source>
        <dbReference type="SAM" id="MobiDB-lite"/>
    </source>
</evidence>
<keyword evidence="2" id="KW-0732">Signal</keyword>
<name>E3KXR4_PUCGT</name>
<dbReference type="OrthoDB" id="10261782at2759"/>
<evidence type="ECO:0000256" key="2">
    <source>
        <dbReference type="SAM" id="SignalP"/>
    </source>
</evidence>
<dbReference type="PROSITE" id="PS51257">
    <property type="entry name" value="PROKAR_LIPOPROTEIN"/>
    <property type="match status" value="1"/>
</dbReference>
<dbReference type="PANTHER" id="PTHR35204:SF1">
    <property type="entry name" value="ENTEROTOXIN"/>
    <property type="match status" value="1"/>
</dbReference>
<accession>E3KXR4</accession>
<evidence type="ECO:0000313" key="3">
    <source>
        <dbReference type="EMBL" id="EFP89126.2"/>
    </source>
</evidence>
<reference evidence="4" key="2">
    <citation type="journal article" date="2011" name="Proc. Natl. Acad. Sci. U.S.A.">
        <title>Obligate biotrophy features unraveled by the genomic analysis of rust fungi.</title>
        <authorList>
            <person name="Duplessis S."/>
            <person name="Cuomo C.A."/>
            <person name="Lin Y.-C."/>
            <person name="Aerts A."/>
            <person name="Tisserant E."/>
            <person name="Veneault-Fourrey C."/>
            <person name="Joly D.L."/>
            <person name="Hacquard S."/>
            <person name="Amselem J."/>
            <person name="Cantarel B.L."/>
            <person name="Chiu R."/>
            <person name="Coutinho P.M."/>
            <person name="Feau N."/>
            <person name="Field M."/>
            <person name="Frey P."/>
            <person name="Gelhaye E."/>
            <person name="Goldberg J."/>
            <person name="Grabherr M.G."/>
            <person name="Kodira C.D."/>
            <person name="Kohler A."/>
            <person name="Kuees U."/>
            <person name="Lindquist E.A."/>
            <person name="Lucas S.M."/>
            <person name="Mago R."/>
            <person name="Mauceli E."/>
            <person name="Morin E."/>
            <person name="Murat C."/>
            <person name="Pangilinan J.L."/>
            <person name="Park R."/>
            <person name="Pearson M."/>
            <person name="Quesneville H."/>
            <person name="Rouhier N."/>
            <person name="Sakthikumar S."/>
            <person name="Salamov A.A."/>
            <person name="Schmutz J."/>
            <person name="Selles B."/>
            <person name="Shapiro H."/>
            <person name="Tanguay P."/>
            <person name="Tuskan G.A."/>
            <person name="Henrissat B."/>
            <person name="Van de Peer Y."/>
            <person name="Rouze P."/>
            <person name="Ellis J.G."/>
            <person name="Dodds P.N."/>
            <person name="Schein J.E."/>
            <person name="Zhong S."/>
            <person name="Hamelin R.C."/>
            <person name="Grigoriev I.V."/>
            <person name="Szabo L.J."/>
            <person name="Martin F."/>
        </authorList>
    </citation>
    <scope>NUCLEOTIDE SEQUENCE [LARGE SCALE GENOMIC DNA]</scope>
    <source>
        <strain evidence="4">CRL 75-36-700-3 / race SCCL</strain>
    </source>
</reference>
<dbReference type="InterPro" id="IPR038921">
    <property type="entry name" value="YOR389W-like"/>
</dbReference>
<dbReference type="EMBL" id="DS178319">
    <property type="protein sequence ID" value="EFP89126.2"/>
    <property type="molecule type" value="Genomic_DNA"/>
</dbReference>
<keyword evidence="4" id="KW-1185">Reference proteome</keyword>
<dbReference type="KEGG" id="pgr:PGTG_14967"/>
<feature type="compositionally biased region" description="Low complexity" evidence="1">
    <location>
        <begin position="256"/>
        <end position="270"/>
    </location>
</feature>
<protein>
    <submittedName>
        <fullName evidence="3">Uncharacterized protein</fullName>
    </submittedName>
</protein>
<feature type="region of interest" description="Disordered" evidence="1">
    <location>
        <begin position="239"/>
        <end position="271"/>
    </location>
</feature>
<feature type="chain" id="PRO_5003173827" evidence="2">
    <location>
        <begin position="30"/>
        <end position="638"/>
    </location>
</feature>
<dbReference type="eggNOG" id="ENOG502QRJE">
    <property type="taxonomic scope" value="Eukaryota"/>
</dbReference>
<dbReference type="Proteomes" id="UP000008783">
    <property type="component" value="Unassembled WGS sequence"/>
</dbReference>
<dbReference type="PANTHER" id="PTHR35204">
    <property type="entry name" value="YALI0A21131P"/>
    <property type="match status" value="1"/>
</dbReference>
<dbReference type="RefSeq" id="XP_003333545.2">
    <property type="nucleotide sequence ID" value="XM_003333497.2"/>
</dbReference>
<organism evidence="3 4">
    <name type="scientific">Puccinia graminis f. sp. tritici (strain CRL 75-36-700-3 / race SCCL)</name>
    <name type="common">Black stem rust fungus</name>
    <dbReference type="NCBI Taxonomy" id="418459"/>
    <lineage>
        <taxon>Eukaryota</taxon>
        <taxon>Fungi</taxon>
        <taxon>Dikarya</taxon>
        <taxon>Basidiomycota</taxon>
        <taxon>Pucciniomycotina</taxon>
        <taxon>Pucciniomycetes</taxon>
        <taxon>Pucciniales</taxon>
        <taxon>Pucciniaceae</taxon>
        <taxon>Puccinia</taxon>
    </lineage>
</organism>
<dbReference type="VEuPathDB" id="FungiDB:PGTG_14967"/>
<dbReference type="HOGENOM" id="CLU_017366_1_0_1"/>
<dbReference type="AlphaFoldDB" id="E3KXR4"/>
<feature type="signal peptide" evidence="2">
    <location>
        <begin position="1"/>
        <end position="29"/>
    </location>
</feature>
<feature type="region of interest" description="Disordered" evidence="1">
    <location>
        <begin position="300"/>
        <end position="321"/>
    </location>
</feature>
<gene>
    <name evidence="3" type="ORF">PGTG_14967</name>
</gene>
<reference key="1">
    <citation type="submission" date="2007-01" db="EMBL/GenBank/DDBJ databases">
        <title>The Genome Sequence of Puccinia graminis f. sp. tritici Strain CRL 75-36-700-3.</title>
        <authorList>
            <consortium name="The Broad Institute Genome Sequencing Platform"/>
            <person name="Birren B."/>
            <person name="Lander E."/>
            <person name="Galagan J."/>
            <person name="Nusbaum C."/>
            <person name="Devon K."/>
            <person name="Cuomo C."/>
            <person name="Jaffe D."/>
            <person name="Butler J."/>
            <person name="Alvarez P."/>
            <person name="Gnerre S."/>
            <person name="Grabherr M."/>
            <person name="Mauceli E."/>
            <person name="Brockman W."/>
            <person name="Young S."/>
            <person name="LaButti K."/>
            <person name="Sykes S."/>
            <person name="DeCaprio D."/>
            <person name="Crawford M."/>
            <person name="Koehrsen M."/>
            <person name="Engels R."/>
            <person name="Montgomery P."/>
            <person name="Pearson M."/>
            <person name="Howarth C."/>
            <person name="Larson L."/>
            <person name="White J."/>
            <person name="Zeng Q."/>
            <person name="Kodira C."/>
            <person name="Yandava C."/>
            <person name="Alvarado L."/>
            <person name="O'Leary S."/>
            <person name="Szabo L."/>
            <person name="Dean R."/>
            <person name="Schein J."/>
        </authorList>
    </citation>
    <scope>NUCLEOTIDE SEQUENCE</scope>
    <source>
        <strain>CRL 75-36-700-3</strain>
    </source>
</reference>
<sequence>MWSMVKQFSKLALFIGCMIVSCWPEPTVADNEESGDQRSFLPKEDAEGYSSAAPGRDHPNLIFASFAGLLQQWPNTFAYSGHSIIPGVVPRGTLLYHGTNYPVLTPTEGLEWFAFNPEYSYVLHSRRPGQLTLHTYVATRTLRIIYIDGQSASLGRPGFSDSQSVLINGSVPIVPKQPTVRKEGANRGALLLEEAYARARGLCKLGKEWGFEGVVRMNTCFKVMWCDFSQGVKLLGSMNTTDPFDTDHPEESQEPTKSSETRNSSSDSTTEFLHNRTDTINPLVSDGSQQDFQQKIEVSGAKNVSAQIQQDDDEGTKKSENSTKNLMLQLVTRPQSINSPFYLRGAQYYFRAASRQYFWPGEARVILDPSGFVSFYDRIESLSEKRKADGTAVGSRRFHRLDGISSNDVKKIKDRLLGVLARKNAEGWRIESDRLDWRTSANTIIQTYSNPLIELDFLLKRQDMTGIERAVEVRGLTYGMILPYLDFSSWNNTTNNPMSFDEGIKKCTEGFTSGTYDSASDLTDSIEVIIGAIEGTLERLCGTIFGIFSQTIQLALPLDSLISPDPKLESDAESRIVEWRQQIKELMVWLGWSTWGHCDPPCKTNELCLPPLWPNFWLEGFPDFDQFPFCKTVSGKKT</sequence>
<dbReference type="InParanoid" id="E3KXR4"/>
<proteinExistence type="predicted"/>
<dbReference type="GeneID" id="10546678"/>
<evidence type="ECO:0000313" key="4">
    <source>
        <dbReference type="Proteomes" id="UP000008783"/>
    </source>
</evidence>